<comment type="similarity">
    <text evidence="1 3">Belongs to the sulfotransferase 1 family.</text>
</comment>
<evidence type="ECO:0000256" key="2">
    <source>
        <dbReference type="ARBA" id="ARBA00022679"/>
    </source>
</evidence>
<dbReference type="GeneTree" id="ENSGT00940000163342"/>
<organism evidence="5 6">
    <name type="scientific">Denticeps clupeoides</name>
    <name type="common">denticle herring</name>
    <dbReference type="NCBI Taxonomy" id="299321"/>
    <lineage>
        <taxon>Eukaryota</taxon>
        <taxon>Metazoa</taxon>
        <taxon>Chordata</taxon>
        <taxon>Craniata</taxon>
        <taxon>Vertebrata</taxon>
        <taxon>Euteleostomi</taxon>
        <taxon>Actinopterygii</taxon>
        <taxon>Neopterygii</taxon>
        <taxon>Teleostei</taxon>
        <taxon>Clupei</taxon>
        <taxon>Clupeiformes</taxon>
        <taxon>Denticipitoidei</taxon>
        <taxon>Denticipitidae</taxon>
        <taxon>Denticeps</taxon>
    </lineage>
</organism>
<accession>A0AAY4DC29</accession>
<dbReference type="GO" id="GO:0008146">
    <property type="term" value="F:sulfotransferase activity"/>
    <property type="evidence" value="ECO:0007669"/>
    <property type="project" value="InterPro"/>
</dbReference>
<dbReference type="Proteomes" id="UP000694580">
    <property type="component" value="Chromosome 7"/>
</dbReference>
<feature type="domain" description="Sulfotransferase" evidence="4">
    <location>
        <begin position="188"/>
        <end position="251"/>
    </location>
</feature>
<reference evidence="5" key="2">
    <citation type="submission" date="2025-08" db="UniProtKB">
        <authorList>
            <consortium name="Ensembl"/>
        </authorList>
    </citation>
    <scope>IDENTIFICATION</scope>
</reference>
<evidence type="ECO:0000256" key="1">
    <source>
        <dbReference type="ARBA" id="ARBA00005771"/>
    </source>
</evidence>
<name>A0AAY4DC29_9TELE</name>
<dbReference type="InterPro" id="IPR027417">
    <property type="entry name" value="P-loop_NTPase"/>
</dbReference>
<keyword evidence="6" id="KW-1185">Reference proteome</keyword>
<proteinExistence type="inferred from homology"/>
<evidence type="ECO:0000256" key="3">
    <source>
        <dbReference type="RuleBase" id="RU361155"/>
    </source>
</evidence>
<evidence type="ECO:0000259" key="4">
    <source>
        <dbReference type="Pfam" id="PF00685"/>
    </source>
</evidence>
<protein>
    <recommendedName>
        <fullName evidence="3">Sulfotransferase</fullName>
        <ecNumber evidence="3">2.8.2.-</ecNumber>
    </recommendedName>
</protein>
<dbReference type="SUPFAM" id="SSF52540">
    <property type="entry name" value="P-loop containing nucleoside triphosphate hydrolases"/>
    <property type="match status" value="1"/>
</dbReference>
<reference evidence="5 6" key="1">
    <citation type="submission" date="2020-06" db="EMBL/GenBank/DDBJ databases">
        <authorList>
            <consortium name="Wellcome Sanger Institute Data Sharing"/>
        </authorList>
    </citation>
    <scope>NUCLEOTIDE SEQUENCE [LARGE SCALE GENOMIC DNA]</scope>
</reference>
<dbReference type="EC" id="2.8.2.-" evidence="3"/>
<dbReference type="Pfam" id="PF00685">
    <property type="entry name" value="Sulfotransfer_1"/>
    <property type="match status" value="3"/>
</dbReference>
<dbReference type="InterPro" id="IPR000863">
    <property type="entry name" value="Sulfotransferase_dom"/>
</dbReference>
<feature type="domain" description="Sulfotransferase" evidence="4">
    <location>
        <begin position="96"/>
        <end position="171"/>
    </location>
</feature>
<keyword evidence="2 3" id="KW-0808">Transferase</keyword>
<dbReference type="PANTHER" id="PTHR11783">
    <property type="entry name" value="SULFOTRANSFERASE SULT"/>
    <property type="match status" value="1"/>
</dbReference>
<reference evidence="5" key="3">
    <citation type="submission" date="2025-09" db="UniProtKB">
        <authorList>
            <consortium name="Ensembl"/>
        </authorList>
    </citation>
    <scope>IDENTIFICATION</scope>
</reference>
<sequence length="259" mass="30105">VRPQAAQLYQVHLCTVETFLAPRPAYFTKNWEKVQAFQARPDDIVIVTYPKSGTTWVCYILDLLYFGCSQERDASLYLHERVPFLELAIPVLTLPQVVYVGRNPKDNAVSYFHFDRMNSLQPEPGDWNSFFHRFLDGNMVFGSWYDHVSGWWEKKQSYSNLLYLFYEDLVEVWVLMLLPGWGPNTGGVEKVHFDSMKNNPMTNGSTDHILDLSVSPFMRKGKTLVGDWKNHFTVAQNEVFEEHYLLKMKNSTVAFRTAL</sequence>
<dbReference type="AlphaFoldDB" id="A0AAY4DC29"/>
<evidence type="ECO:0000313" key="5">
    <source>
        <dbReference type="Ensembl" id="ENSDCDP00010042973.1"/>
    </source>
</evidence>
<dbReference type="Ensembl" id="ENSDCDT00010053026.1">
    <property type="protein sequence ID" value="ENSDCDP00010042973.1"/>
    <property type="gene ID" value="ENSDCDG00010026906.1"/>
</dbReference>
<evidence type="ECO:0000313" key="6">
    <source>
        <dbReference type="Proteomes" id="UP000694580"/>
    </source>
</evidence>
<dbReference type="Gene3D" id="3.40.50.300">
    <property type="entry name" value="P-loop containing nucleotide triphosphate hydrolases"/>
    <property type="match status" value="2"/>
</dbReference>
<feature type="domain" description="Sulfotransferase" evidence="4">
    <location>
        <begin position="41"/>
        <end position="87"/>
    </location>
</feature>
<gene>
    <name evidence="5" type="primary">LOC114793754</name>
</gene>